<feature type="chain" id="PRO_5012951878" description="Esterase" evidence="3">
    <location>
        <begin position="23"/>
        <end position="268"/>
    </location>
</feature>
<dbReference type="STRING" id="683124.SAMN05444337_2564"/>
<evidence type="ECO:0008006" key="6">
    <source>
        <dbReference type="Google" id="ProtNLM"/>
    </source>
</evidence>
<reference evidence="4 5" key="1">
    <citation type="submission" date="2016-11" db="EMBL/GenBank/DDBJ databases">
        <authorList>
            <person name="Jaros S."/>
            <person name="Januszkiewicz K."/>
            <person name="Wedrychowicz H."/>
        </authorList>
    </citation>
    <scope>NUCLEOTIDE SEQUENCE [LARGE SCALE GENOMIC DNA]</scope>
    <source>
        <strain evidence="4 5">DSM 22807</strain>
    </source>
</reference>
<keyword evidence="5" id="KW-1185">Reference proteome</keyword>
<name>A0A1M6LYI2_9FLAO</name>
<dbReference type="AlphaFoldDB" id="A0A1M6LYI2"/>
<gene>
    <name evidence="4" type="ORF">SAMN05444337_2564</name>
</gene>
<dbReference type="OrthoDB" id="9784036at2"/>
<dbReference type="RefSeq" id="WP_072785730.1">
    <property type="nucleotide sequence ID" value="NZ_CP045292.1"/>
</dbReference>
<dbReference type="GO" id="GO:0016788">
    <property type="term" value="F:hydrolase activity, acting on ester bonds"/>
    <property type="evidence" value="ECO:0007669"/>
    <property type="project" value="TreeGrafter"/>
</dbReference>
<keyword evidence="2" id="KW-0378">Hydrolase</keyword>
<evidence type="ECO:0000256" key="2">
    <source>
        <dbReference type="ARBA" id="ARBA00022801"/>
    </source>
</evidence>
<dbReference type="InterPro" id="IPR000801">
    <property type="entry name" value="Esterase-like"/>
</dbReference>
<dbReference type="Pfam" id="PF00756">
    <property type="entry name" value="Esterase"/>
    <property type="match status" value="1"/>
</dbReference>
<keyword evidence="3" id="KW-0732">Signal</keyword>
<dbReference type="SUPFAM" id="SSF53474">
    <property type="entry name" value="alpha/beta-Hydrolases"/>
    <property type="match status" value="1"/>
</dbReference>
<dbReference type="PROSITE" id="PS51257">
    <property type="entry name" value="PROKAR_LIPOPROTEIN"/>
    <property type="match status" value="1"/>
</dbReference>
<accession>A0A1M6LYI2</accession>
<organism evidence="4 5">
    <name type="scientific">Flavobacterium haoranii</name>
    <dbReference type="NCBI Taxonomy" id="683124"/>
    <lineage>
        <taxon>Bacteria</taxon>
        <taxon>Pseudomonadati</taxon>
        <taxon>Bacteroidota</taxon>
        <taxon>Flavobacteriia</taxon>
        <taxon>Flavobacteriales</taxon>
        <taxon>Flavobacteriaceae</taxon>
        <taxon>Flavobacterium</taxon>
    </lineage>
</organism>
<dbReference type="EMBL" id="FQZH01000006">
    <property type="protein sequence ID" value="SHJ76256.1"/>
    <property type="molecule type" value="Genomic_DNA"/>
</dbReference>
<dbReference type="InterPro" id="IPR052558">
    <property type="entry name" value="Siderophore_Hydrolase_D"/>
</dbReference>
<protein>
    <recommendedName>
        <fullName evidence="6">Esterase</fullName>
    </recommendedName>
</protein>
<comment type="similarity">
    <text evidence="1">Belongs to the esterase D family.</text>
</comment>
<feature type="signal peptide" evidence="3">
    <location>
        <begin position="1"/>
        <end position="22"/>
    </location>
</feature>
<dbReference type="PANTHER" id="PTHR40841:SF2">
    <property type="entry name" value="SIDEROPHORE-DEGRADING ESTERASE (EUROFUNG)"/>
    <property type="match status" value="1"/>
</dbReference>
<dbReference type="Gene3D" id="3.40.50.1820">
    <property type="entry name" value="alpha/beta hydrolase"/>
    <property type="match status" value="1"/>
</dbReference>
<sequence length="268" mass="31157">MKIFLYSLLIGFLLSCSNISQQNDSIPQHDTFIIKSNFVNEDRVINVWKPINYNKDIDSLPVMYMADGGIKEDFPHIANTLSKLIQEKKIKPLLLVGIENTERRRDLTGFTEVEKDKEVAPIVGGSENFRKFIRNELIPEISKRYSTTNEKSIIGESLSGLFVMETFFLTPELFDNYIAFDPSLWWNNHYLVRTAKDNLKDLPKTKKRLWFAGSSATDIFTYTQKLQEIFKTEENANLIWKYSDEPKESHSTIFRATKEKAIIWTLSH</sequence>
<evidence type="ECO:0000256" key="1">
    <source>
        <dbReference type="ARBA" id="ARBA00005622"/>
    </source>
</evidence>
<proteinExistence type="inferred from homology"/>
<evidence type="ECO:0000313" key="5">
    <source>
        <dbReference type="Proteomes" id="UP000184232"/>
    </source>
</evidence>
<evidence type="ECO:0000313" key="4">
    <source>
        <dbReference type="EMBL" id="SHJ76256.1"/>
    </source>
</evidence>
<dbReference type="Proteomes" id="UP000184232">
    <property type="component" value="Unassembled WGS sequence"/>
</dbReference>
<evidence type="ECO:0000256" key="3">
    <source>
        <dbReference type="SAM" id="SignalP"/>
    </source>
</evidence>
<dbReference type="InterPro" id="IPR029058">
    <property type="entry name" value="AB_hydrolase_fold"/>
</dbReference>
<dbReference type="PANTHER" id="PTHR40841">
    <property type="entry name" value="SIDEROPHORE TRIACETYLFUSARININE C ESTERASE"/>
    <property type="match status" value="1"/>
</dbReference>